<evidence type="ECO:0000256" key="6">
    <source>
        <dbReference type="ARBA" id="ARBA00023136"/>
    </source>
</evidence>
<keyword evidence="3" id="KW-0762">Sugar transport</keyword>
<sequence length="321" mass="34988">MFAVIFTQLSKRDDSSFGYDITVVVVLIELGKLIAALALCFKLYDVNMETLVATLTSENGRTTAALYLIPAGLYVLYNNLTFINMLSFDAVTYTVLSQCRIILTGIVFQIFFKRKLTRMQWFSLFLLTVGCVVKDVGATASKRSADGVGDQEALMGYLWGAIQAALRPELAVLLLQQVASSCAGVYNEVLLKQRSCDIPLMMQNVYMCFNSILFNLVALGVMGKLGSLPSLIVEVASQPVVMLVVACGTCYGLIASVLLKELNSILKTYAAAVEIFLCGIASHLILGTVIDDAGGNDQEQQQQSYDNKRSLLFPSGLKTEC</sequence>
<reference evidence="8" key="1">
    <citation type="submission" date="2020-11" db="EMBL/GenBank/DDBJ databases">
        <authorList>
            <person name="Tran Van P."/>
        </authorList>
    </citation>
    <scope>NUCLEOTIDE SEQUENCE</scope>
</reference>
<evidence type="ECO:0000256" key="3">
    <source>
        <dbReference type="ARBA" id="ARBA00022597"/>
    </source>
</evidence>
<feature type="transmembrane region" description="Helical" evidence="7">
    <location>
        <begin position="64"/>
        <end position="83"/>
    </location>
</feature>
<evidence type="ECO:0000313" key="9">
    <source>
        <dbReference type="Proteomes" id="UP000678499"/>
    </source>
</evidence>
<evidence type="ECO:0000313" key="8">
    <source>
        <dbReference type="EMBL" id="CAD7275862.1"/>
    </source>
</evidence>
<feature type="transmembrane region" description="Helical" evidence="7">
    <location>
        <begin position="21"/>
        <end position="44"/>
    </location>
</feature>
<dbReference type="Proteomes" id="UP000678499">
    <property type="component" value="Unassembled WGS sequence"/>
</dbReference>
<evidence type="ECO:0000256" key="7">
    <source>
        <dbReference type="SAM" id="Phobius"/>
    </source>
</evidence>
<feature type="transmembrane region" description="Helical" evidence="7">
    <location>
        <begin position="204"/>
        <end position="223"/>
    </location>
</feature>
<evidence type="ECO:0000256" key="5">
    <source>
        <dbReference type="ARBA" id="ARBA00022989"/>
    </source>
</evidence>
<dbReference type="SUPFAM" id="SSF103481">
    <property type="entry name" value="Multidrug resistance efflux transporter EmrE"/>
    <property type="match status" value="1"/>
</dbReference>
<dbReference type="InterPro" id="IPR037185">
    <property type="entry name" value="EmrE-like"/>
</dbReference>
<keyword evidence="9" id="KW-1185">Reference proteome</keyword>
<dbReference type="EMBL" id="OA882531">
    <property type="protein sequence ID" value="CAD7275862.1"/>
    <property type="molecule type" value="Genomic_DNA"/>
</dbReference>
<dbReference type="EMBL" id="CAJPEX010000494">
    <property type="protein sequence ID" value="CAG0916014.1"/>
    <property type="molecule type" value="Genomic_DNA"/>
</dbReference>
<feature type="transmembrane region" description="Helical" evidence="7">
    <location>
        <begin position="271"/>
        <end position="290"/>
    </location>
</feature>
<dbReference type="GO" id="GO:0015165">
    <property type="term" value="F:pyrimidine nucleotide-sugar transmembrane transporter activity"/>
    <property type="evidence" value="ECO:0007669"/>
    <property type="project" value="InterPro"/>
</dbReference>
<keyword evidence="3" id="KW-0813">Transport</keyword>
<keyword evidence="5 7" id="KW-1133">Transmembrane helix</keyword>
<proteinExistence type="inferred from homology"/>
<evidence type="ECO:0000256" key="1">
    <source>
        <dbReference type="ARBA" id="ARBA00004141"/>
    </source>
</evidence>
<evidence type="ECO:0000256" key="4">
    <source>
        <dbReference type="ARBA" id="ARBA00022692"/>
    </source>
</evidence>
<feature type="transmembrane region" description="Helical" evidence="7">
    <location>
        <begin position="90"/>
        <end position="112"/>
    </location>
</feature>
<dbReference type="PANTHER" id="PTHR10231">
    <property type="entry name" value="NUCLEOTIDE-SUGAR TRANSMEMBRANE TRANSPORTER"/>
    <property type="match status" value="1"/>
</dbReference>
<feature type="transmembrane region" description="Helical" evidence="7">
    <location>
        <begin position="235"/>
        <end position="259"/>
    </location>
</feature>
<dbReference type="InterPro" id="IPR007271">
    <property type="entry name" value="Nuc_sug_transpt"/>
</dbReference>
<comment type="subcellular location">
    <subcellularLocation>
        <location evidence="1">Membrane</location>
        <topology evidence="1">Multi-pass membrane protein</topology>
    </subcellularLocation>
</comment>
<protein>
    <submittedName>
        <fullName evidence="8">Uncharacterized protein</fullName>
    </submittedName>
</protein>
<accession>A0A7R9BKE7</accession>
<keyword evidence="6 7" id="KW-0472">Membrane</keyword>
<dbReference type="Pfam" id="PF04142">
    <property type="entry name" value="Nuc_sug_transp"/>
    <property type="match status" value="1"/>
</dbReference>
<organism evidence="8">
    <name type="scientific">Notodromas monacha</name>
    <dbReference type="NCBI Taxonomy" id="399045"/>
    <lineage>
        <taxon>Eukaryota</taxon>
        <taxon>Metazoa</taxon>
        <taxon>Ecdysozoa</taxon>
        <taxon>Arthropoda</taxon>
        <taxon>Crustacea</taxon>
        <taxon>Oligostraca</taxon>
        <taxon>Ostracoda</taxon>
        <taxon>Podocopa</taxon>
        <taxon>Podocopida</taxon>
        <taxon>Cypridocopina</taxon>
        <taxon>Cypridoidea</taxon>
        <taxon>Cyprididae</taxon>
        <taxon>Notodromas</taxon>
    </lineage>
</organism>
<comment type="similarity">
    <text evidence="2">Belongs to the nucleotide-sugar transporter family. SLC35A subfamily.</text>
</comment>
<dbReference type="OrthoDB" id="419167at2759"/>
<name>A0A7R9BKE7_9CRUS</name>
<dbReference type="GO" id="GO:0000139">
    <property type="term" value="C:Golgi membrane"/>
    <property type="evidence" value="ECO:0007669"/>
    <property type="project" value="InterPro"/>
</dbReference>
<gene>
    <name evidence="8" type="ORF">NMOB1V02_LOCUS3648</name>
</gene>
<dbReference type="AlphaFoldDB" id="A0A7R9BKE7"/>
<keyword evidence="4 7" id="KW-0812">Transmembrane</keyword>
<evidence type="ECO:0000256" key="2">
    <source>
        <dbReference type="ARBA" id="ARBA00009976"/>
    </source>
</evidence>